<keyword evidence="2" id="KW-1015">Disulfide bond</keyword>
<evidence type="ECO:0000259" key="5">
    <source>
        <dbReference type="PROSITE" id="PS50948"/>
    </source>
</evidence>
<feature type="region of interest" description="Disordered" evidence="4">
    <location>
        <begin position="125"/>
        <end position="179"/>
    </location>
</feature>
<evidence type="ECO:0000313" key="6">
    <source>
        <dbReference type="EMBL" id="KAG2409597.1"/>
    </source>
</evidence>
<evidence type="ECO:0000313" key="7">
    <source>
        <dbReference type="Proteomes" id="UP000743370"/>
    </source>
</evidence>
<keyword evidence="3" id="KW-0325">Glycoprotein</keyword>
<evidence type="ECO:0000256" key="1">
    <source>
        <dbReference type="ARBA" id="ARBA00022729"/>
    </source>
</evidence>
<organism evidence="6 7">
    <name type="scientific">Phaseolus angularis</name>
    <name type="common">Azuki bean</name>
    <name type="synonym">Vigna angularis</name>
    <dbReference type="NCBI Taxonomy" id="3914"/>
    <lineage>
        <taxon>Eukaryota</taxon>
        <taxon>Viridiplantae</taxon>
        <taxon>Streptophyta</taxon>
        <taxon>Embryophyta</taxon>
        <taxon>Tracheophyta</taxon>
        <taxon>Spermatophyta</taxon>
        <taxon>Magnoliopsida</taxon>
        <taxon>eudicotyledons</taxon>
        <taxon>Gunneridae</taxon>
        <taxon>Pentapetalae</taxon>
        <taxon>rosids</taxon>
        <taxon>fabids</taxon>
        <taxon>Fabales</taxon>
        <taxon>Fabaceae</taxon>
        <taxon>Papilionoideae</taxon>
        <taxon>50 kb inversion clade</taxon>
        <taxon>NPAAA clade</taxon>
        <taxon>indigoferoid/millettioid clade</taxon>
        <taxon>Phaseoleae</taxon>
        <taxon>Vigna</taxon>
    </lineage>
</organism>
<keyword evidence="1" id="KW-0732">Signal</keyword>
<sequence length="290" mass="32120">MNTKEQARPPRLLALIHVHPVTITVHRSADWMNQDEMPSKFYLAIRHTSLPNTIWVINRLHPFPSQAASSLELTPTSQLTHFNTTLWTFVVAAAATTNLTLKLLDSGNLVLLTFDGVVSWQTFDTPRTRGSPTSTPFTLLRRSPLSRPSVSPNAPSRQDSDRRRCSASSPSGKLHSNRGTTNRGLGRCFGSSRRLYARFEDSMGVRSCHRVDAECDGDDGFKDLEAVRFGFGNVSLVKGKSRSFCERECLGDCGCVGLSFEKHSGLCKKFCCSLSDFQNLNVDGERGFAC</sequence>
<dbReference type="InterPro" id="IPR036426">
    <property type="entry name" value="Bulb-type_lectin_dom_sf"/>
</dbReference>
<feature type="compositionally biased region" description="Low complexity" evidence="4">
    <location>
        <begin position="128"/>
        <end position="152"/>
    </location>
</feature>
<evidence type="ECO:0000256" key="3">
    <source>
        <dbReference type="ARBA" id="ARBA00023180"/>
    </source>
</evidence>
<accession>A0A8T0LC55</accession>
<gene>
    <name evidence="6" type="ORF">HKW66_Vig0002620</name>
</gene>
<comment type="caution">
    <text evidence="6">The sequence shown here is derived from an EMBL/GenBank/DDBJ whole genome shotgun (WGS) entry which is preliminary data.</text>
</comment>
<dbReference type="Pfam" id="PF01453">
    <property type="entry name" value="B_lectin"/>
    <property type="match status" value="1"/>
</dbReference>
<feature type="domain" description="Apple" evidence="5">
    <location>
        <begin position="215"/>
        <end position="290"/>
    </location>
</feature>
<reference evidence="6 7" key="1">
    <citation type="submission" date="2020-05" db="EMBL/GenBank/DDBJ databases">
        <title>Vigna angularis (adzuki bean) Var. LongXiaoDou No. 4 denovo assembly.</title>
        <authorList>
            <person name="Xiang H."/>
        </authorList>
    </citation>
    <scope>NUCLEOTIDE SEQUENCE [LARGE SCALE GENOMIC DNA]</scope>
    <source>
        <tissue evidence="6">Leaf</tissue>
    </source>
</reference>
<dbReference type="InterPro" id="IPR001480">
    <property type="entry name" value="Bulb-type_lectin_dom"/>
</dbReference>
<dbReference type="InterPro" id="IPR003609">
    <property type="entry name" value="Pan_app"/>
</dbReference>
<proteinExistence type="predicted"/>
<dbReference type="Proteomes" id="UP000743370">
    <property type="component" value="Unassembled WGS sequence"/>
</dbReference>
<dbReference type="EMBL" id="JABFOF010000001">
    <property type="protein sequence ID" value="KAG2409597.1"/>
    <property type="molecule type" value="Genomic_DNA"/>
</dbReference>
<name>A0A8T0LC55_PHAAN</name>
<evidence type="ECO:0000256" key="2">
    <source>
        <dbReference type="ARBA" id="ARBA00023157"/>
    </source>
</evidence>
<protein>
    <recommendedName>
        <fullName evidence="5">Apple domain-containing protein</fullName>
    </recommendedName>
</protein>
<dbReference type="AlphaFoldDB" id="A0A8T0LC55"/>
<dbReference type="SUPFAM" id="SSF51110">
    <property type="entry name" value="alpha-D-mannose-specific plant lectins"/>
    <property type="match status" value="1"/>
</dbReference>
<dbReference type="PROSITE" id="PS50948">
    <property type="entry name" value="PAN"/>
    <property type="match status" value="1"/>
</dbReference>
<dbReference type="Gene3D" id="2.90.10.10">
    <property type="entry name" value="Bulb-type lectin domain"/>
    <property type="match status" value="1"/>
</dbReference>
<evidence type="ECO:0000256" key="4">
    <source>
        <dbReference type="SAM" id="MobiDB-lite"/>
    </source>
</evidence>